<dbReference type="Gene3D" id="1.10.460.10">
    <property type="entry name" value="Topoisomerase I, domain 2"/>
    <property type="match status" value="1"/>
</dbReference>
<dbReference type="Proteomes" id="UP001295684">
    <property type="component" value="Unassembled WGS sequence"/>
</dbReference>
<evidence type="ECO:0000313" key="12">
    <source>
        <dbReference type="Proteomes" id="UP001295684"/>
    </source>
</evidence>
<dbReference type="InterPro" id="IPR000380">
    <property type="entry name" value="Topo_IA"/>
</dbReference>
<dbReference type="SUPFAM" id="SSF56712">
    <property type="entry name" value="Prokaryotic type I DNA topoisomerase"/>
    <property type="match status" value="1"/>
</dbReference>
<evidence type="ECO:0000256" key="8">
    <source>
        <dbReference type="SAM" id="Coils"/>
    </source>
</evidence>
<dbReference type="Gene3D" id="3.40.50.140">
    <property type="match status" value="1"/>
</dbReference>
<dbReference type="PANTHER" id="PTHR11390:SF21">
    <property type="entry name" value="DNA TOPOISOMERASE 3-ALPHA"/>
    <property type="match status" value="1"/>
</dbReference>
<dbReference type="EC" id="5.6.2.1" evidence="3 7"/>
<dbReference type="EMBL" id="CAMPGE010026168">
    <property type="protein sequence ID" value="CAI2383861.1"/>
    <property type="molecule type" value="Genomic_DNA"/>
</dbReference>
<evidence type="ECO:0000313" key="11">
    <source>
        <dbReference type="EMBL" id="CAI2383861.1"/>
    </source>
</evidence>
<dbReference type="SMART" id="SM00436">
    <property type="entry name" value="TOP1Bc"/>
    <property type="match status" value="1"/>
</dbReference>
<dbReference type="GO" id="GO:0005634">
    <property type="term" value="C:nucleus"/>
    <property type="evidence" value="ECO:0007669"/>
    <property type="project" value="TreeGrafter"/>
</dbReference>
<dbReference type="Gene3D" id="1.10.290.10">
    <property type="entry name" value="Topoisomerase I, domain 4"/>
    <property type="match status" value="1"/>
</dbReference>
<feature type="coiled-coil region" evidence="8">
    <location>
        <begin position="773"/>
        <end position="800"/>
    </location>
</feature>
<dbReference type="GO" id="GO:0006281">
    <property type="term" value="P:DNA repair"/>
    <property type="evidence" value="ECO:0007669"/>
    <property type="project" value="TreeGrafter"/>
</dbReference>
<dbReference type="InterPro" id="IPR013825">
    <property type="entry name" value="Topo_IA_cen_sub2"/>
</dbReference>
<dbReference type="PROSITE" id="PS52039">
    <property type="entry name" value="TOPO_IA_2"/>
    <property type="match status" value="1"/>
</dbReference>
<evidence type="ECO:0000256" key="6">
    <source>
        <dbReference type="ARBA" id="ARBA00023235"/>
    </source>
</evidence>
<keyword evidence="4 7" id="KW-0799">Topoisomerase</keyword>
<evidence type="ECO:0000256" key="5">
    <source>
        <dbReference type="ARBA" id="ARBA00023125"/>
    </source>
</evidence>
<comment type="caution">
    <text evidence="11">The sequence shown here is derived from an EMBL/GenBank/DDBJ whole genome shotgun (WGS) entry which is preliminary data.</text>
</comment>
<feature type="region of interest" description="Disordered" evidence="9">
    <location>
        <begin position="49"/>
        <end position="117"/>
    </location>
</feature>
<evidence type="ECO:0000256" key="7">
    <source>
        <dbReference type="RuleBase" id="RU362092"/>
    </source>
</evidence>
<dbReference type="PANTHER" id="PTHR11390">
    <property type="entry name" value="PROKARYOTIC DNA TOPOISOMERASE"/>
    <property type="match status" value="1"/>
</dbReference>
<evidence type="ECO:0000256" key="2">
    <source>
        <dbReference type="ARBA" id="ARBA00009446"/>
    </source>
</evidence>
<dbReference type="InterPro" id="IPR023405">
    <property type="entry name" value="Topo_IA_core_domain"/>
</dbReference>
<dbReference type="InterPro" id="IPR013497">
    <property type="entry name" value="Topo_IA_cen"/>
</dbReference>
<dbReference type="AlphaFoldDB" id="A0AAD1Y236"/>
<evidence type="ECO:0000256" key="3">
    <source>
        <dbReference type="ARBA" id="ARBA00012891"/>
    </source>
</evidence>
<dbReference type="InterPro" id="IPR003602">
    <property type="entry name" value="Topo_IA_DNA-bd_dom"/>
</dbReference>
<feature type="region of interest" description="Disordered" evidence="9">
    <location>
        <begin position="1"/>
        <end position="21"/>
    </location>
</feature>
<dbReference type="InterPro" id="IPR013826">
    <property type="entry name" value="Topo_IA_cen_sub3"/>
</dbReference>
<dbReference type="InterPro" id="IPR013824">
    <property type="entry name" value="Topo_IA_cen_sub1"/>
</dbReference>
<evidence type="ECO:0000259" key="10">
    <source>
        <dbReference type="PROSITE" id="PS52039"/>
    </source>
</evidence>
<dbReference type="GO" id="GO:0006310">
    <property type="term" value="P:DNA recombination"/>
    <property type="evidence" value="ECO:0007669"/>
    <property type="project" value="TreeGrafter"/>
</dbReference>
<keyword evidence="5 7" id="KW-0238">DNA-binding</keyword>
<name>A0AAD1Y236_EUPCR</name>
<dbReference type="GO" id="GO:0006265">
    <property type="term" value="P:DNA topological change"/>
    <property type="evidence" value="ECO:0007669"/>
    <property type="project" value="InterPro"/>
</dbReference>
<dbReference type="GO" id="GO:0003677">
    <property type="term" value="F:DNA binding"/>
    <property type="evidence" value="ECO:0007669"/>
    <property type="project" value="UniProtKB-KW"/>
</dbReference>
<organism evidence="11 12">
    <name type="scientific">Euplotes crassus</name>
    <dbReference type="NCBI Taxonomy" id="5936"/>
    <lineage>
        <taxon>Eukaryota</taxon>
        <taxon>Sar</taxon>
        <taxon>Alveolata</taxon>
        <taxon>Ciliophora</taxon>
        <taxon>Intramacronucleata</taxon>
        <taxon>Spirotrichea</taxon>
        <taxon>Hypotrichia</taxon>
        <taxon>Euplotida</taxon>
        <taxon>Euplotidae</taxon>
        <taxon>Moneuplotes</taxon>
    </lineage>
</organism>
<sequence>MNLENSKQEEGEPQLNYLGEWNQDLTMSKPKGFKSTKISSGVFPIKFQKHRVKKSRRAREHEAKPSKKITPSVQDHTHRVFQPEVEYRRLDCPGSDSDQDIESEESSDDEKDEETRKQREIFEGRLYDMSILWRLTKIYKKNGKLNISMVAEKPKVAKTLFDILSEQGSYHYTERYKGHTVYQFQGEYKGMAADFNILSVYGHIYNHGFQNEAELKSEKNPMEIFEAKIVNNHPARKNFATTRRRGPNKMKFLLEYLCCYMDESDMIVLWLDNDFSGENICFQIIRMLEQYRFKKNDPHSKTRYIPENIMRAKFSSLSRREIFRTFNNLKTHPNERKAYAHDLRSEVDLRLGRSFTVLLSNEIRNYLKIGREFITSYGPCQFPTFWFVYQRYRSLEDTPAEPYWLPVITIETEDGDELDLELSGKKFSSQEEATEFLTKLAPIEELEASSVSTKTEYLEKPKPMNTVDLLSSACEEFGFSASKTRAHAQNLYTRGLISYPRTHSRAYAYDYQEDKVLEMFQKKNEFKEIASELRSHNNIVKLQRGAKEDHPPISPVHLVSQYRKLKKDTAISKLYHHIVSHFFASMSQDCTLQTVNSEFRLSELTFVANFSNIMIGGYLEHLPLTEKLMRILNISEARIERGNSYKVKGFKIQRRFPATKELLSEPELIKKMEKHRIGTDGTIPSHINIVIKRGYVTIEKGKDGVRRFKPTKKGIALAEGFKELDKDLFEPTVRRYIEYQWKKVAKGRTAFASAREDALAMFKTKLEKFIGSIEVLQKKMDLYKEDIVQECEELVEKQQEARQGIQASQRLVGRGLSFGHNGSNDESNYLRDMFNPSQEVEGKTSEVSSKVLHKLTPNLRRGYEYLLYEEEIQI</sequence>
<reference evidence="11" key="1">
    <citation type="submission" date="2023-07" db="EMBL/GenBank/DDBJ databases">
        <authorList>
            <consortium name="AG Swart"/>
            <person name="Singh M."/>
            <person name="Singh A."/>
            <person name="Seah K."/>
            <person name="Emmerich C."/>
        </authorList>
    </citation>
    <scope>NUCLEOTIDE SEQUENCE</scope>
    <source>
        <strain evidence="11">DP1</strain>
    </source>
</reference>
<evidence type="ECO:0000256" key="4">
    <source>
        <dbReference type="ARBA" id="ARBA00023029"/>
    </source>
</evidence>
<comment type="similarity">
    <text evidence="2 7">Belongs to the type IA topoisomerase family.</text>
</comment>
<gene>
    <name evidence="11" type="ORF">ECRASSUSDP1_LOCUS25374</name>
</gene>
<evidence type="ECO:0000256" key="9">
    <source>
        <dbReference type="SAM" id="MobiDB-lite"/>
    </source>
</evidence>
<comment type="catalytic activity">
    <reaction evidence="1 7">
        <text>ATP-independent breakage of single-stranded DNA, followed by passage and rejoining.</text>
        <dbReference type="EC" id="5.6.2.1"/>
    </reaction>
</comment>
<dbReference type="Gene3D" id="2.70.20.10">
    <property type="entry name" value="Topoisomerase I, domain 3"/>
    <property type="match status" value="1"/>
</dbReference>
<keyword evidence="6 7" id="KW-0413">Isomerase</keyword>
<feature type="compositionally biased region" description="Acidic residues" evidence="9">
    <location>
        <begin position="97"/>
        <end position="112"/>
    </location>
</feature>
<feature type="domain" description="Topo IA-type catalytic" evidence="10">
    <location>
        <begin position="334"/>
        <end position="766"/>
    </location>
</feature>
<protein>
    <recommendedName>
        <fullName evidence="3 7">DNA topoisomerase</fullName>
        <ecNumber evidence="3 7">5.6.2.1</ecNumber>
    </recommendedName>
</protein>
<dbReference type="Pfam" id="PF01131">
    <property type="entry name" value="Topoisom_bac"/>
    <property type="match status" value="1"/>
</dbReference>
<dbReference type="PRINTS" id="PR00417">
    <property type="entry name" value="PRTPISMRASEI"/>
</dbReference>
<dbReference type="SMART" id="SM00437">
    <property type="entry name" value="TOP1Ac"/>
    <property type="match status" value="1"/>
</dbReference>
<keyword evidence="12" id="KW-1185">Reference proteome</keyword>
<comment type="function">
    <text evidence="7">Introduces a single-strand break via transesterification at a target site in duplex DNA. Releases the supercoiling and torsional tension of DNA introduced during the DNA replication and transcription by transiently cleaving and rejoining one strand of the DNA duplex. The scissile phosphodiester is attacked by the catalytic tyrosine of the enzyme, resulting in the formation of a DNA-(5'-phosphotyrosyl)-enzyme intermediate and the expulsion of a 3'-OH DNA strand.</text>
</comment>
<evidence type="ECO:0000256" key="1">
    <source>
        <dbReference type="ARBA" id="ARBA00000213"/>
    </source>
</evidence>
<dbReference type="InterPro" id="IPR003601">
    <property type="entry name" value="Topo_IA_2"/>
</dbReference>
<proteinExistence type="inferred from homology"/>
<feature type="compositionally biased region" description="Basic and acidic residues" evidence="9">
    <location>
        <begin position="1"/>
        <end position="10"/>
    </location>
</feature>
<dbReference type="GO" id="GO:0003917">
    <property type="term" value="F:DNA topoisomerase type I (single strand cut, ATP-independent) activity"/>
    <property type="evidence" value="ECO:0007669"/>
    <property type="project" value="UniProtKB-EC"/>
</dbReference>
<feature type="compositionally biased region" description="Basic residues" evidence="9">
    <location>
        <begin position="49"/>
        <end position="58"/>
    </location>
</feature>
<accession>A0AAD1Y236</accession>
<keyword evidence="8" id="KW-0175">Coiled coil</keyword>